<evidence type="ECO:0000313" key="3">
    <source>
        <dbReference type="Proteomes" id="UP000002218"/>
    </source>
</evidence>
<dbReference type="InterPro" id="IPR017938">
    <property type="entry name" value="Riboflavin_synthase-like_b-brl"/>
</dbReference>
<evidence type="ECO:0000313" key="2">
    <source>
        <dbReference type="EMBL" id="ACV77566.1"/>
    </source>
</evidence>
<dbReference type="Pfam" id="PF08021">
    <property type="entry name" value="FAD_binding_9"/>
    <property type="match status" value="1"/>
</dbReference>
<dbReference type="Gene3D" id="3.40.50.80">
    <property type="entry name" value="Nucleotide-binding domain of ferredoxin-NADP reductase (FNR) module"/>
    <property type="match status" value="1"/>
</dbReference>
<reference evidence="2 3" key="2">
    <citation type="journal article" date="2010" name="Stand. Genomic Sci.">
        <title>Complete genome sequence of Nakamurella multipartita type strain (Y-104).</title>
        <authorList>
            <person name="Tice H."/>
            <person name="Mayilraj S."/>
            <person name="Sims D."/>
            <person name="Lapidus A."/>
            <person name="Nolan M."/>
            <person name="Lucas S."/>
            <person name="Glavina Del Rio T."/>
            <person name="Copeland A."/>
            <person name="Cheng J.F."/>
            <person name="Meincke L."/>
            <person name="Bruce D."/>
            <person name="Goodwin L."/>
            <person name="Pitluck S."/>
            <person name="Ivanova N."/>
            <person name="Mavromatis K."/>
            <person name="Ovchinnikova G."/>
            <person name="Pati A."/>
            <person name="Chen A."/>
            <person name="Palaniappan K."/>
            <person name="Land M."/>
            <person name="Hauser L."/>
            <person name="Chang Y.J."/>
            <person name="Jeffries C.D."/>
            <person name="Detter J.C."/>
            <person name="Brettin T."/>
            <person name="Rohde M."/>
            <person name="Goker M."/>
            <person name="Bristow J."/>
            <person name="Eisen J.A."/>
            <person name="Markowitz V."/>
            <person name="Hugenholtz P."/>
            <person name="Kyrpides N.C."/>
            <person name="Klenk H.P."/>
            <person name="Chen F."/>
        </authorList>
    </citation>
    <scope>NUCLEOTIDE SEQUENCE [LARGE SCALE GENOMIC DNA]</scope>
    <source>
        <strain evidence="3">ATCC 700099 / DSM 44233 / CIP 104796 / JCM 9543 / NBRC 105858 / Y-104</strain>
    </source>
</reference>
<dbReference type="InterPro" id="IPR017927">
    <property type="entry name" value="FAD-bd_FR_type"/>
</dbReference>
<dbReference type="PANTHER" id="PTHR30157">
    <property type="entry name" value="FERRIC REDUCTASE, NADPH-DEPENDENT"/>
    <property type="match status" value="1"/>
</dbReference>
<dbReference type="Proteomes" id="UP000002218">
    <property type="component" value="Chromosome"/>
</dbReference>
<dbReference type="InterPro" id="IPR039261">
    <property type="entry name" value="FNR_nucleotide-bd"/>
</dbReference>
<keyword evidence="3" id="KW-1185">Reference proteome</keyword>
<dbReference type="GO" id="GO:0016491">
    <property type="term" value="F:oxidoreductase activity"/>
    <property type="evidence" value="ECO:0007669"/>
    <property type="project" value="InterPro"/>
</dbReference>
<evidence type="ECO:0000259" key="1">
    <source>
        <dbReference type="PROSITE" id="PS51384"/>
    </source>
</evidence>
<dbReference type="KEGG" id="nml:Namu_1159"/>
<sequence>MTASPTPTAVRRPMPAPATVVRTERLSPTMVRVTFGGLTEFVPSEFTDGYVKLIFPRAEYPQPLDLEQIKRERPVEQWPVVRTYSVRAFDPVAHELTVDFVVHGTAGVAGPWAQAARPGDTLFVRGPGGAYRPDPAADWHLLVGDESALPAIAASIEALPDHARGHVVLEVPGPESRLAIDLPEGVRLTWLHTGYGVLGGQLVETVRGIELPLTDVQAFVHGEAGWVAQIRRLLRVDRQLPAQRLSISGYWRLGADEEGWRAGKAQWNAEAEAVERRAGVA</sequence>
<dbReference type="AlphaFoldDB" id="C8XCK1"/>
<dbReference type="CDD" id="cd06193">
    <property type="entry name" value="siderophore_interacting"/>
    <property type="match status" value="1"/>
</dbReference>
<dbReference type="SUPFAM" id="SSF63380">
    <property type="entry name" value="Riboflavin synthase domain-like"/>
    <property type="match status" value="1"/>
</dbReference>
<dbReference type="eggNOG" id="COG2375">
    <property type="taxonomic scope" value="Bacteria"/>
</dbReference>
<dbReference type="RefSeq" id="WP_015746480.1">
    <property type="nucleotide sequence ID" value="NC_013235.1"/>
</dbReference>
<gene>
    <name evidence="2" type="ordered locus">Namu_1159</name>
</gene>
<dbReference type="PROSITE" id="PS51384">
    <property type="entry name" value="FAD_FR"/>
    <property type="match status" value="1"/>
</dbReference>
<name>C8XCK1_NAKMY</name>
<proteinExistence type="predicted"/>
<organism evidence="2 3">
    <name type="scientific">Nakamurella multipartita (strain ATCC 700099 / DSM 44233 / CIP 104796 / JCM 9543 / NBRC 105858 / Y-104)</name>
    <name type="common">Microsphaera multipartita</name>
    <dbReference type="NCBI Taxonomy" id="479431"/>
    <lineage>
        <taxon>Bacteria</taxon>
        <taxon>Bacillati</taxon>
        <taxon>Actinomycetota</taxon>
        <taxon>Actinomycetes</taxon>
        <taxon>Nakamurellales</taxon>
        <taxon>Nakamurellaceae</taxon>
        <taxon>Nakamurella</taxon>
    </lineage>
</organism>
<dbReference type="FunFam" id="2.40.30.10:FF:000131">
    <property type="entry name" value="NADPH-dependent ferric siderophore reductase"/>
    <property type="match status" value="1"/>
</dbReference>
<dbReference type="EMBL" id="CP001737">
    <property type="protein sequence ID" value="ACV77566.1"/>
    <property type="molecule type" value="Genomic_DNA"/>
</dbReference>
<dbReference type="HOGENOM" id="CLU_040923_3_0_11"/>
<protein>
    <submittedName>
        <fullName evidence="2">FAD-binding 9 siderophore-interacting domain protein</fullName>
    </submittedName>
</protein>
<dbReference type="Pfam" id="PF04954">
    <property type="entry name" value="SIP"/>
    <property type="match status" value="1"/>
</dbReference>
<dbReference type="STRING" id="479431.Namu_1159"/>
<reference evidence="3" key="1">
    <citation type="submission" date="2009-09" db="EMBL/GenBank/DDBJ databases">
        <title>The complete genome of Nakamurella multipartita DSM 44233.</title>
        <authorList>
            <consortium name="US DOE Joint Genome Institute (JGI-PGF)"/>
            <person name="Lucas S."/>
            <person name="Copeland A."/>
            <person name="Lapidus A."/>
            <person name="Glavina del Rio T."/>
            <person name="Dalin E."/>
            <person name="Tice H."/>
            <person name="Bruce D."/>
            <person name="Goodwin L."/>
            <person name="Pitluck S."/>
            <person name="Kyrpides N."/>
            <person name="Mavromatis K."/>
            <person name="Ivanova N."/>
            <person name="Ovchinnikova G."/>
            <person name="Sims D."/>
            <person name="Meincke L."/>
            <person name="Brettin T."/>
            <person name="Detter J.C."/>
            <person name="Han C."/>
            <person name="Larimer F."/>
            <person name="Land M."/>
            <person name="Hauser L."/>
            <person name="Markowitz V."/>
            <person name="Cheng J.-F."/>
            <person name="Hugenholtz P."/>
            <person name="Woyke T."/>
            <person name="Wu D."/>
            <person name="Klenk H.-P."/>
            <person name="Eisen J.A."/>
        </authorList>
    </citation>
    <scope>NUCLEOTIDE SEQUENCE [LARGE SCALE GENOMIC DNA]</scope>
    <source>
        <strain evidence="3">ATCC 700099 / DSM 44233 / CIP 104796 / JCM 9543 / NBRC 105858 / Y-104</strain>
    </source>
</reference>
<accession>C8XCK1</accession>
<dbReference type="PANTHER" id="PTHR30157:SF0">
    <property type="entry name" value="NADPH-DEPENDENT FERRIC-CHELATE REDUCTASE"/>
    <property type="match status" value="1"/>
</dbReference>
<dbReference type="Gene3D" id="2.40.30.10">
    <property type="entry name" value="Translation factors"/>
    <property type="match status" value="1"/>
</dbReference>
<dbReference type="InterPro" id="IPR007037">
    <property type="entry name" value="SIP_rossman_dom"/>
</dbReference>
<feature type="domain" description="FAD-binding FR-type" evidence="1">
    <location>
        <begin position="13"/>
        <end position="134"/>
    </location>
</feature>
<dbReference type="InParanoid" id="C8XCK1"/>
<dbReference type="InterPro" id="IPR013113">
    <property type="entry name" value="SIP_FAD-bd"/>
</dbReference>
<dbReference type="InterPro" id="IPR039374">
    <property type="entry name" value="SIP_fam"/>
</dbReference>